<gene>
    <name evidence="2" type="ORF">IAA08_11085</name>
</gene>
<reference evidence="2" key="1">
    <citation type="journal article" date="2021" name="PeerJ">
        <title>Extensive microbial diversity within the chicken gut microbiome revealed by metagenomics and culture.</title>
        <authorList>
            <person name="Gilroy R."/>
            <person name="Ravi A."/>
            <person name="Getino M."/>
            <person name="Pursley I."/>
            <person name="Horton D.L."/>
            <person name="Alikhan N.F."/>
            <person name="Baker D."/>
            <person name="Gharbi K."/>
            <person name="Hall N."/>
            <person name="Watson M."/>
            <person name="Adriaenssens E.M."/>
            <person name="Foster-Nyarko E."/>
            <person name="Jarju S."/>
            <person name="Secka A."/>
            <person name="Antonio M."/>
            <person name="Oren A."/>
            <person name="Chaudhuri R.R."/>
            <person name="La Ragione R."/>
            <person name="Hildebrand F."/>
            <person name="Pallen M.J."/>
        </authorList>
    </citation>
    <scope>NUCLEOTIDE SEQUENCE</scope>
    <source>
        <strain evidence="2">CHK192-9172</strain>
    </source>
</reference>
<keyword evidence="1" id="KW-0812">Transmembrane</keyword>
<comment type="caution">
    <text evidence="2">The sequence shown here is derived from an EMBL/GenBank/DDBJ whole genome shotgun (WGS) entry which is preliminary data.</text>
</comment>
<feature type="transmembrane region" description="Helical" evidence="1">
    <location>
        <begin position="36"/>
        <end position="55"/>
    </location>
</feature>
<dbReference type="PANTHER" id="PTHR34351:SF2">
    <property type="entry name" value="DUF58 DOMAIN-CONTAINING PROTEIN"/>
    <property type="match status" value="1"/>
</dbReference>
<dbReference type="Proteomes" id="UP000824024">
    <property type="component" value="Unassembled WGS sequence"/>
</dbReference>
<name>A0A9D2D4J2_9FIRM</name>
<organism evidence="2 3">
    <name type="scientific">Candidatus Eubacterium avistercoris</name>
    <dbReference type="NCBI Taxonomy" id="2838567"/>
    <lineage>
        <taxon>Bacteria</taxon>
        <taxon>Bacillati</taxon>
        <taxon>Bacillota</taxon>
        <taxon>Clostridia</taxon>
        <taxon>Eubacteriales</taxon>
        <taxon>Eubacteriaceae</taxon>
        <taxon>Eubacterium</taxon>
    </lineage>
</organism>
<accession>A0A9D2D4J2</accession>
<sequence>MKAGKINRKENVREKILFFCALGAAASLYFFTDADFPAFLTLLLLVYLLAAFLIIRCSGKKLEYDFEGPVQGEKKETVPVCLHVKNNGLLPVIKCCLHLSAENILTGEKIVRREVLALPPRGEKKVLFTLTDAYCGQIEMKVDRAAVEDPLSVFQRERECGGKKEYYVMPSMQEIRLSEESVSHYDMESFRYSSEKKGIDPSETFDLRGYMPGDSIKMIHWKLSGKLGDLIVREPGLPVENSLMMILDKKIPEEENPDPREAAGTAELLVSLSQGAIKLGIAHTIGWYNYARKSFVTFKIKSREDIFRALPELLSSPCRKDRISSAERFLEADSDKDFACFFYVAMRGSNGQNETERLKQYGNVTIYRTENEEP</sequence>
<keyword evidence="1" id="KW-1133">Transmembrane helix</keyword>
<dbReference type="EMBL" id="DXCH01000295">
    <property type="protein sequence ID" value="HIZ08461.1"/>
    <property type="molecule type" value="Genomic_DNA"/>
</dbReference>
<evidence type="ECO:0000256" key="1">
    <source>
        <dbReference type="SAM" id="Phobius"/>
    </source>
</evidence>
<proteinExistence type="predicted"/>
<feature type="transmembrane region" description="Helical" evidence="1">
    <location>
        <begin position="12"/>
        <end position="30"/>
    </location>
</feature>
<dbReference type="PANTHER" id="PTHR34351">
    <property type="entry name" value="SLR1927 PROTEIN-RELATED"/>
    <property type="match status" value="1"/>
</dbReference>
<reference evidence="2" key="2">
    <citation type="submission" date="2021-04" db="EMBL/GenBank/DDBJ databases">
        <authorList>
            <person name="Gilroy R."/>
        </authorList>
    </citation>
    <scope>NUCLEOTIDE SEQUENCE</scope>
    <source>
        <strain evidence="2">CHK192-9172</strain>
    </source>
</reference>
<evidence type="ECO:0000313" key="3">
    <source>
        <dbReference type="Proteomes" id="UP000824024"/>
    </source>
</evidence>
<protein>
    <submittedName>
        <fullName evidence="2">DUF58 domain-containing protein</fullName>
    </submittedName>
</protein>
<dbReference type="AlphaFoldDB" id="A0A9D2D4J2"/>
<keyword evidence="1" id="KW-0472">Membrane</keyword>
<evidence type="ECO:0000313" key="2">
    <source>
        <dbReference type="EMBL" id="HIZ08461.1"/>
    </source>
</evidence>